<dbReference type="GO" id="GO:0003677">
    <property type="term" value="F:DNA binding"/>
    <property type="evidence" value="ECO:0007669"/>
    <property type="project" value="UniProtKB-UniRule"/>
</dbReference>
<gene>
    <name evidence="12" type="primary">ORF115569</name>
</gene>
<evidence type="ECO:0000256" key="8">
    <source>
        <dbReference type="ARBA" id="ARBA00023242"/>
    </source>
</evidence>
<dbReference type="EMBL" id="HACG01032589">
    <property type="protein sequence ID" value="CEK79454.1"/>
    <property type="molecule type" value="Transcribed_RNA"/>
</dbReference>
<comment type="subcellular location">
    <subcellularLocation>
        <location evidence="1 9 10">Nucleus</location>
    </subcellularLocation>
</comment>
<evidence type="ECO:0000256" key="3">
    <source>
        <dbReference type="ARBA" id="ARBA00022473"/>
    </source>
</evidence>
<keyword evidence="6 9" id="KW-0371">Homeobox</keyword>
<evidence type="ECO:0000256" key="5">
    <source>
        <dbReference type="ARBA" id="ARBA00023015"/>
    </source>
</evidence>
<evidence type="ECO:0000256" key="7">
    <source>
        <dbReference type="ARBA" id="ARBA00023163"/>
    </source>
</evidence>
<keyword evidence="7" id="KW-0804">Transcription</keyword>
<dbReference type="InterPro" id="IPR039162">
    <property type="entry name" value="HOPX"/>
</dbReference>
<feature type="domain" description="Homeobox" evidence="11">
    <location>
        <begin position="30"/>
        <end position="82"/>
    </location>
</feature>
<keyword evidence="9 10" id="KW-0238">DNA-binding</keyword>
<evidence type="ECO:0000256" key="6">
    <source>
        <dbReference type="ARBA" id="ARBA00023155"/>
    </source>
</evidence>
<dbReference type="GO" id="GO:0006357">
    <property type="term" value="P:regulation of transcription by RNA polymerase II"/>
    <property type="evidence" value="ECO:0007669"/>
    <property type="project" value="TreeGrafter"/>
</dbReference>
<keyword evidence="3" id="KW-0217">Developmental protein</keyword>
<accession>A0A0B7AEQ7</accession>
<keyword evidence="8 9" id="KW-0539">Nucleus</keyword>
<dbReference type="GO" id="GO:0030154">
    <property type="term" value="P:cell differentiation"/>
    <property type="evidence" value="ECO:0007669"/>
    <property type="project" value="InterPro"/>
</dbReference>
<proteinExistence type="predicted"/>
<dbReference type="SMART" id="SM00389">
    <property type="entry name" value="HOX"/>
    <property type="match status" value="1"/>
</dbReference>
<evidence type="ECO:0000256" key="9">
    <source>
        <dbReference type="PROSITE-ProRule" id="PRU00108"/>
    </source>
</evidence>
<organism evidence="12">
    <name type="scientific">Arion vulgaris</name>
    <dbReference type="NCBI Taxonomy" id="1028688"/>
    <lineage>
        <taxon>Eukaryota</taxon>
        <taxon>Metazoa</taxon>
        <taxon>Spiralia</taxon>
        <taxon>Lophotrochozoa</taxon>
        <taxon>Mollusca</taxon>
        <taxon>Gastropoda</taxon>
        <taxon>Heterobranchia</taxon>
        <taxon>Euthyneura</taxon>
        <taxon>Panpulmonata</taxon>
        <taxon>Eupulmonata</taxon>
        <taxon>Stylommatophora</taxon>
        <taxon>Helicina</taxon>
        <taxon>Arionoidea</taxon>
        <taxon>Arionidae</taxon>
        <taxon>Arion</taxon>
    </lineage>
</organism>
<protein>
    <recommendedName>
        <fullName evidence="2">Homeodomain-only protein</fullName>
    </recommendedName>
</protein>
<sequence>MDASPNKTSILSGKLTGIEAYLSPSSQLPRLSDEQLKSLEENFQKNRNPSDLDITIIAAEIELKETAVRRWFEHRLARWRQQQGLPPNSVSIK</sequence>
<dbReference type="InterPro" id="IPR009057">
    <property type="entry name" value="Homeodomain-like_sf"/>
</dbReference>
<keyword evidence="5" id="KW-0805">Transcription regulation</keyword>
<dbReference type="PANTHER" id="PTHR21408">
    <property type="entry name" value="HOMEODOMAIN-ONLY PROTEIN"/>
    <property type="match status" value="1"/>
</dbReference>
<reference evidence="12" key="1">
    <citation type="submission" date="2014-12" db="EMBL/GenBank/DDBJ databases">
        <title>Insight into the proteome of Arion vulgaris.</title>
        <authorList>
            <person name="Aradska J."/>
            <person name="Bulat T."/>
            <person name="Smidak R."/>
            <person name="Sarate P."/>
            <person name="Gangsoo J."/>
            <person name="Sialana F."/>
            <person name="Bilban M."/>
            <person name="Lubec G."/>
        </authorList>
    </citation>
    <scope>NUCLEOTIDE SEQUENCE</scope>
    <source>
        <tissue evidence="12">Skin</tissue>
    </source>
</reference>
<feature type="DNA-binding region" description="Homeobox" evidence="9">
    <location>
        <begin position="32"/>
        <end position="83"/>
    </location>
</feature>
<keyword evidence="4" id="KW-0678">Repressor</keyword>
<dbReference type="Pfam" id="PF00046">
    <property type="entry name" value="Homeodomain"/>
    <property type="match status" value="1"/>
</dbReference>
<evidence type="ECO:0000256" key="10">
    <source>
        <dbReference type="RuleBase" id="RU000682"/>
    </source>
</evidence>
<dbReference type="InterPro" id="IPR001356">
    <property type="entry name" value="HD"/>
</dbReference>
<dbReference type="PROSITE" id="PS50071">
    <property type="entry name" value="HOMEOBOX_2"/>
    <property type="match status" value="1"/>
</dbReference>
<dbReference type="CDD" id="cd00086">
    <property type="entry name" value="homeodomain"/>
    <property type="match status" value="1"/>
</dbReference>
<dbReference type="GO" id="GO:0005634">
    <property type="term" value="C:nucleus"/>
    <property type="evidence" value="ECO:0007669"/>
    <property type="project" value="UniProtKB-SubCell"/>
</dbReference>
<dbReference type="AlphaFoldDB" id="A0A0B7AEQ7"/>
<evidence type="ECO:0000256" key="1">
    <source>
        <dbReference type="ARBA" id="ARBA00004123"/>
    </source>
</evidence>
<evidence type="ECO:0000256" key="4">
    <source>
        <dbReference type="ARBA" id="ARBA00022491"/>
    </source>
</evidence>
<evidence type="ECO:0000313" key="12">
    <source>
        <dbReference type="EMBL" id="CEK79454.1"/>
    </source>
</evidence>
<evidence type="ECO:0000256" key="2">
    <source>
        <dbReference type="ARBA" id="ARBA00021327"/>
    </source>
</evidence>
<dbReference type="Gene3D" id="1.10.10.60">
    <property type="entry name" value="Homeodomain-like"/>
    <property type="match status" value="1"/>
</dbReference>
<name>A0A0B7AEQ7_9EUPU</name>
<evidence type="ECO:0000259" key="11">
    <source>
        <dbReference type="PROSITE" id="PS50071"/>
    </source>
</evidence>
<dbReference type="PANTHER" id="PTHR21408:SF1">
    <property type="entry name" value="HOMEODOMAIN-ONLY PROTEIN"/>
    <property type="match status" value="1"/>
</dbReference>
<dbReference type="SUPFAM" id="SSF46689">
    <property type="entry name" value="Homeodomain-like"/>
    <property type="match status" value="1"/>
</dbReference>